<feature type="signal peptide" evidence="3">
    <location>
        <begin position="1"/>
        <end position="20"/>
    </location>
</feature>
<dbReference type="Pfam" id="PF07974">
    <property type="entry name" value="EGF_2"/>
    <property type="match status" value="4"/>
</dbReference>
<feature type="domain" description="EGF-like" evidence="4">
    <location>
        <begin position="62"/>
        <end position="97"/>
    </location>
</feature>
<dbReference type="OrthoDB" id="6130531at2759"/>
<dbReference type="AlphaFoldDB" id="T0RBZ5"/>
<keyword evidence="6" id="KW-1185">Reference proteome</keyword>
<gene>
    <name evidence="5" type="ORF">SDRG_15101</name>
</gene>
<dbReference type="SMART" id="SM00181">
    <property type="entry name" value="EGF"/>
    <property type="match status" value="5"/>
</dbReference>
<dbReference type="InterPro" id="IPR013111">
    <property type="entry name" value="EGF_extracell"/>
</dbReference>
<dbReference type="InParanoid" id="T0RBZ5"/>
<evidence type="ECO:0000313" key="5">
    <source>
        <dbReference type="EMBL" id="EQC27092.1"/>
    </source>
</evidence>
<keyword evidence="2" id="KW-0245">EGF-like domain</keyword>
<dbReference type="VEuPathDB" id="FungiDB:SDRG_15101"/>
<dbReference type="Gene3D" id="2.170.300.10">
    <property type="entry name" value="Tie2 ligand-binding domain superfamily"/>
    <property type="match status" value="1"/>
</dbReference>
<dbReference type="Gene3D" id="2.10.25.10">
    <property type="entry name" value="Laminin"/>
    <property type="match status" value="2"/>
</dbReference>
<dbReference type="SUPFAM" id="SSF57196">
    <property type="entry name" value="EGF/Laminin"/>
    <property type="match status" value="1"/>
</dbReference>
<dbReference type="InterPro" id="IPR052108">
    <property type="entry name" value="MEGF/SIB"/>
</dbReference>
<evidence type="ECO:0000256" key="3">
    <source>
        <dbReference type="SAM" id="SignalP"/>
    </source>
</evidence>
<dbReference type="PROSITE" id="PS00022">
    <property type="entry name" value="EGF_1"/>
    <property type="match status" value="4"/>
</dbReference>
<name>T0RBZ5_SAPDV</name>
<dbReference type="PROSITE" id="PS01186">
    <property type="entry name" value="EGF_2"/>
    <property type="match status" value="4"/>
</dbReference>
<dbReference type="PANTHER" id="PTHR24035">
    <property type="entry name" value="MULTIPLE EPIDERMAL GROWTH FACTOR-LIKE DOMAINS PROTEIN"/>
    <property type="match status" value="1"/>
</dbReference>
<feature type="disulfide bond" evidence="2">
    <location>
        <begin position="408"/>
        <end position="417"/>
    </location>
</feature>
<keyword evidence="3" id="KW-0732">Signal</keyword>
<proteinExistence type="predicted"/>
<sequence length="686" mass="69890">MWKVVLAAAATAAAANLCDSCNGNGVCSTATRRCSCFAGYTGPRCEYVACPTGNAWWDFASAVDTAHAPATCSNMGLCSSTTGVCTCNAGFTGAACEFMACPACQSGHCISMRDAAAANDGINFFTSTSYSLWDADKIFGCQCSYGYTGYDCSQRTCPAGDDPLTTTGQSPEVQLLNCLCNGCTGYFALYYQGFLTANIAPSATVTQLADALLALTSIHGITVTFSSGTTVCSPTGTTASITFTKNGGSLPLIQIRSVLSGTNVITLGSKGEVGTYGGTSAAGTTEGLPCSGRGDCNPATGICTCVPGFSSSDGAGNAGKLGDCGFNTAVPSCPMVLGKICNNQGSCDATTQYRCACNPPYTGAYCTNLLCPTGAAWFDGASATNTAHAVAPCSNRGICNPSTGTCTCQAGFTGAACDLLACPGSPACSGQGSCKTMQQLAALSSSNGVLIGATYGTIPNYAPTWDYNKIQGCYCQKNFYMGPYVGAVNDFQAYDCSARSCAFGDDPYLSGTVDEQQQISCTADGGTFTLSFRQLTTSAISAMAPVSTVQTALQALASVVSATVTFGGGATTVCSATGVVTTVRFTYAQGNLPPLIASVSGLTLSTGTPTITVTETIPGTKANLECSGRGVCDRTLGRCNCYDYFLSSDGYGNVGTRGDCGYLTPYSTLSTTITTITTTTTTTSTM</sequence>
<comment type="caution">
    <text evidence="2">Lacks conserved residue(s) required for the propagation of feature annotation.</text>
</comment>
<dbReference type="GeneID" id="19955828"/>
<evidence type="ECO:0000256" key="2">
    <source>
        <dbReference type="PROSITE-ProRule" id="PRU00076"/>
    </source>
</evidence>
<dbReference type="STRING" id="1156394.T0RBZ5"/>
<dbReference type="OMA" id="TKANIEC"/>
<dbReference type="PANTHER" id="PTHR24035:SF109">
    <property type="entry name" value="PROTEIN DRAPER"/>
    <property type="match status" value="1"/>
</dbReference>
<feature type="domain" description="EGF-like" evidence="4">
    <location>
        <begin position="385"/>
        <end position="418"/>
    </location>
</feature>
<feature type="disulfide bond" evidence="2">
    <location>
        <begin position="36"/>
        <end position="45"/>
    </location>
</feature>
<feature type="disulfide bond" evidence="2">
    <location>
        <begin position="87"/>
        <end position="96"/>
    </location>
</feature>
<feature type="domain" description="EGF-like" evidence="4">
    <location>
        <begin position="14"/>
        <end position="46"/>
    </location>
</feature>
<dbReference type="Proteomes" id="UP000030762">
    <property type="component" value="Unassembled WGS sequence"/>
</dbReference>
<feature type="domain" description="EGF-like" evidence="4">
    <location>
        <begin position="329"/>
        <end position="367"/>
    </location>
</feature>
<organism evidence="5 6">
    <name type="scientific">Saprolegnia diclina (strain VS20)</name>
    <dbReference type="NCBI Taxonomy" id="1156394"/>
    <lineage>
        <taxon>Eukaryota</taxon>
        <taxon>Sar</taxon>
        <taxon>Stramenopiles</taxon>
        <taxon>Oomycota</taxon>
        <taxon>Saprolegniomycetes</taxon>
        <taxon>Saprolegniales</taxon>
        <taxon>Saprolegniaceae</taxon>
        <taxon>Saprolegnia</taxon>
    </lineage>
</organism>
<feature type="chain" id="PRO_5004570548" description="EGF-like domain-containing protein" evidence="3">
    <location>
        <begin position="21"/>
        <end position="686"/>
    </location>
</feature>
<dbReference type="PRINTS" id="PR00011">
    <property type="entry name" value="EGFLAMININ"/>
</dbReference>
<dbReference type="InterPro" id="IPR000742">
    <property type="entry name" value="EGF"/>
</dbReference>
<evidence type="ECO:0000259" key="4">
    <source>
        <dbReference type="PROSITE" id="PS50026"/>
    </source>
</evidence>
<dbReference type="eggNOG" id="KOG1225">
    <property type="taxonomic scope" value="Eukaryota"/>
</dbReference>
<evidence type="ECO:0000313" key="6">
    <source>
        <dbReference type="Proteomes" id="UP000030762"/>
    </source>
</evidence>
<evidence type="ECO:0000256" key="1">
    <source>
        <dbReference type="ARBA" id="ARBA00023157"/>
    </source>
</evidence>
<feature type="disulfide bond" evidence="2">
    <location>
        <begin position="357"/>
        <end position="366"/>
    </location>
</feature>
<dbReference type="EMBL" id="JH767215">
    <property type="protein sequence ID" value="EQC27092.1"/>
    <property type="molecule type" value="Genomic_DNA"/>
</dbReference>
<dbReference type="Pfam" id="PF23106">
    <property type="entry name" value="EGF_Teneurin"/>
    <property type="match status" value="1"/>
</dbReference>
<dbReference type="PROSITE" id="PS50026">
    <property type="entry name" value="EGF_3"/>
    <property type="match status" value="4"/>
</dbReference>
<dbReference type="RefSeq" id="XP_008619486.1">
    <property type="nucleotide sequence ID" value="XM_008621264.1"/>
</dbReference>
<reference evidence="5 6" key="1">
    <citation type="submission" date="2012-04" db="EMBL/GenBank/DDBJ databases">
        <title>The Genome Sequence of Saprolegnia declina VS20.</title>
        <authorList>
            <consortium name="The Broad Institute Genome Sequencing Platform"/>
            <person name="Russ C."/>
            <person name="Nusbaum C."/>
            <person name="Tyler B."/>
            <person name="van West P."/>
            <person name="Dieguez-Uribeondo J."/>
            <person name="de Bruijn I."/>
            <person name="Tripathy S."/>
            <person name="Jiang R."/>
            <person name="Young S.K."/>
            <person name="Zeng Q."/>
            <person name="Gargeya S."/>
            <person name="Fitzgerald M."/>
            <person name="Haas B."/>
            <person name="Abouelleil A."/>
            <person name="Alvarado L."/>
            <person name="Arachchi H.M."/>
            <person name="Berlin A."/>
            <person name="Chapman S.B."/>
            <person name="Goldberg J."/>
            <person name="Griggs A."/>
            <person name="Gujja S."/>
            <person name="Hansen M."/>
            <person name="Howarth C."/>
            <person name="Imamovic A."/>
            <person name="Larimer J."/>
            <person name="McCowen C."/>
            <person name="Montmayeur A."/>
            <person name="Murphy C."/>
            <person name="Neiman D."/>
            <person name="Pearson M."/>
            <person name="Priest M."/>
            <person name="Roberts A."/>
            <person name="Saif S."/>
            <person name="Shea T."/>
            <person name="Sisk P."/>
            <person name="Sykes S."/>
            <person name="Wortman J."/>
            <person name="Nusbaum C."/>
            <person name="Birren B."/>
        </authorList>
    </citation>
    <scope>NUCLEOTIDE SEQUENCE [LARGE SCALE GENOMIC DNA]</scope>
    <source>
        <strain evidence="5 6">VS20</strain>
    </source>
</reference>
<protein>
    <recommendedName>
        <fullName evidence="4">EGF-like domain-containing protein</fullName>
    </recommendedName>
</protein>
<keyword evidence="1 2" id="KW-1015">Disulfide bond</keyword>
<accession>T0RBZ5</accession>